<dbReference type="Pfam" id="PF00487">
    <property type="entry name" value="FA_desaturase"/>
    <property type="match status" value="1"/>
</dbReference>
<dbReference type="PANTHER" id="PTHR19353">
    <property type="entry name" value="FATTY ACID DESATURASE 2"/>
    <property type="match status" value="1"/>
</dbReference>
<accession>A0ABD6M1X0</accession>
<feature type="transmembrane region" description="Helical" evidence="1">
    <location>
        <begin position="242"/>
        <end position="263"/>
    </location>
</feature>
<organism evidence="3 4">
    <name type="scientific">Citrobacter gillenii</name>
    <dbReference type="NCBI Taxonomy" id="67828"/>
    <lineage>
        <taxon>Bacteria</taxon>
        <taxon>Pseudomonadati</taxon>
        <taxon>Pseudomonadota</taxon>
        <taxon>Gammaproteobacteria</taxon>
        <taxon>Enterobacterales</taxon>
        <taxon>Enterobacteriaceae</taxon>
        <taxon>Citrobacter</taxon>
        <taxon>Citrobacter freundii complex</taxon>
    </lineage>
</organism>
<proteinExistence type="predicted"/>
<dbReference type="AlphaFoldDB" id="A0ABD6M1X0"/>
<evidence type="ECO:0000256" key="1">
    <source>
        <dbReference type="SAM" id="Phobius"/>
    </source>
</evidence>
<dbReference type="GO" id="GO:0008610">
    <property type="term" value="P:lipid biosynthetic process"/>
    <property type="evidence" value="ECO:0007669"/>
    <property type="project" value="UniProtKB-ARBA"/>
</dbReference>
<evidence type="ECO:0000313" key="3">
    <source>
        <dbReference type="EMBL" id="NTZ51002.1"/>
    </source>
</evidence>
<feature type="transmembrane region" description="Helical" evidence="1">
    <location>
        <begin position="167"/>
        <end position="187"/>
    </location>
</feature>
<keyword evidence="1" id="KW-0472">Membrane</keyword>
<comment type="caution">
    <text evidence="3">The sequence shown here is derived from an EMBL/GenBank/DDBJ whole genome shotgun (WGS) entry which is preliminary data.</text>
</comment>
<dbReference type="InterPro" id="IPR005804">
    <property type="entry name" value="FA_desaturase_dom"/>
</dbReference>
<protein>
    <submittedName>
        <fullName evidence="3">Acyl-CoA desaturase</fullName>
    </submittedName>
</protein>
<name>A0ABD6M1X0_9ENTR</name>
<reference evidence="3 4" key="1">
    <citation type="submission" date="2019-05" db="EMBL/GenBank/DDBJ databases">
        <title>Draft genomes of bacterial isolates retrieved from different Forrest soils.</title>
        <authorList>
            <person name="Soares-Castro P."/>
            <person name="Santos P.M."/>
        </authorList>
    </citation>
    <scope>NUCLEOTIDE SEQUENCE [LARGE SCALE GENOMIC DNA]</scope>
    <source>
        <strain evidence="3 4">UMG736</strain>
    </source>
</reference>
<feature type="transmembrane region" description="Helical" evidence="1">
    <location>
        <begin position="44"/>
        <end position="63"/>
    </location>
</feature>
<gene>
    <name evidence="3" type="ORF">FCH32_11925</name>
</gene>
<dbReference type="RefSeq" id="WP_174360926.1">
    <property type="nucleotide sequence ID" value="NZ_CP151088.1"/>
</dbReference>
<keyword evidence="1" id="KW-0812">Transmembrane</keyword>
<evidence type="ECO:0000259" key="2">
    <source>
        <dbReference type="Pfam" id="PF00487"/>
    </source>
</evidence>
<dbReference type="InterPro" id="IPR012171">
    <property type="entry name" value="Fatty_acid_desaturase"/>
</dbReference>
<feature type="transmembrane region" description="Helical" evidence="1">
    <location>
        <begin position="207"/>
        <end position="230"/>
    </location>
</feature>
<feature type="domain" description="Fatty acid desaturase" evidence="2">
    <location>
        <begin position="69"/>
        <end position="341"/>
    </location>
</feature>
<feature type="transmembrane region" description="Helical" evidence="1">
    <location>
        <begin position="69"/>
        <end position="90"/>
    </location>
</feature>
<dbReference type="GO" id="GO:0016705">
    <property type="term" value="F:oxidoreductase activity, acting on paired donors, with incorporation or reduction of molecular oxygen"/>
    <property type="evidence" value="ECO:0007669"/>
    <property type="project" value="UniProtKB-ARBA"/>
</dbReference>
<sequence length="368" mass="42082">MNLFNPQTRLTFPADDPALVNALQIQSRALLTAHNDRRYADRWAIFKAMVLVVAWLSCYLIALGAQAKWVFALAYLAMMLFAMLLAVNVVHDASHNAFVRGKRANARLSFLAALPLGLDADSWRVRHVRFHHGFTNIECYDPDTAENGLLRQTPWQRWRPFMRAQRFYWPLVAGLTFPWYIWVVDWLDRCGLTPVTPHLARRGAAGWSRFLVSKAVHLILTLALPLWLLADRLGGLTVLGTYVVSQLIASLIFVMLIIGTHWAKGYSQLPPSTGRMTQGRIAHTFATTFDWRPTPAWLGYWLGGINLHLTHHLFPHWHHRHYPALCSIIADIAQQQGMDYSVLTLRDLLSLQQHFLRKMGQPPERDTP</sequence>
<dbReference type="EMBL" id="SUQN01000004">
    <property type="protein sequence ID" value="NTZ51002.1"/>
    <property type="molecule type" value="Genomic_DNA"/>
</dbReference>
<dbReference type="PANTHER" id="PTHR19353:SF19">
    <property type="entry name" value="DELTA(5) FATTY ACID DESATURASE C-RELATED"/>
    <property type="match status" value="1"/>
</dbReference>
<evidence type="ECO:0000313" key="4">
    <source>
        <dbReference type="Proteomes" id="UP000729009"/>
    </source>
</evidence>
<keyword evidence="4" id="KW-1185">Reference proteome</keyword>
<dbReference type="CDD" id="cd03506">
    <property type="entry name" value="Delta6-FADS-like"/>
    <property type="match status" value="1"/>
</dbReference>
<keyword evidence="1" id="KW-1133">Transmembrane helix</keyword>
<dbReference type="Proteomes" id="UP000729009">
    <property type="component" value="Unassembled WGS sequence"/>
</dbReference>